<gene>
    <name evidence="3" type="ORF">CSSPTR1EN2_LOCUS15461</name>
</gene>
<organism evidence="3 4">
    <name type="scientific">Sphagnum troendelagicum</name>
    <dbReference type="NCBI Taxonomy" id="128251"/>
    <lineage>
        <taxon>Eukaryota</taxon>
        <taxon>Viridiplantae</taxon>
        <taxon>Streptophyta</taxon>
        <taxon>Embryophyta</taxon>
        <taxon>Bryophyta</taxon>
        <taxon>Sphagnophytina</taxon>
        <taxon>Sphagnopsida</taxon>
        <taxon>Sphagnales</taxon>
        <taxon>Sphagnaceae</taxon>
        <taxon>Sphagnum</taxon>
    </lineage>
</organism>
<dbReference type="Proteomes" id="UP001497512">
    <property type="component" value="Chromosome 3"/>
</dbReference>
<name>A0ABP0UG49_9BRYO</name>
<accession>A0ABP0UG49</accession>
<protein>
    <submittedName>
        <fullName evidence="3">Uncharacterized protein</fullName>
    </submittedName>
</protein>
<keyword evidence="4" id="KW-1185">Reference proteome</keyword>
<dbReference type="EMBL" id="OZ019895">
    <property type="protein sequence ID" value="CAK9220447.1"/>
    <property type="molecule type" value="Genomic_DNA"/>
</dbReference>
<sequence>MEEEEDQEFDRAANCNTRFDHEAVAILERHGRRIGVIGSKSLAVDAEDSVTEEQVVTHVAAPHARLVGVSGEGLAAHGMLTLWPGVIDTESRKKTVSGKENWHHPVVAHPAAGALTLSTGLRTLVGLKSRRRFSGSGLLEVLDWHDDAQQGRDAAAADDDDAAAHVKVMISDHRDLKERISSSLSMDEGEGEEEEEEQQQQQEEQQELAAARLHRIGSFESMKAMEAVFSDKVNEVEMHVDVLRKRLERAEFMIADLCKQQHSGTDDHEDGRCAGLVAAASGHNAMQQPHRDLDEKDQLLRADVNYARKKDDEEEKMRVLQESVDGLQELCMNHEKSLYGLRQALKNHHGCFKDDDDAAALGSCKKKKKTTKKMNNNNDQELLQLQSWELYRLSDLETAADDLRRELAAARRETTLLRFENKALLDRLRHKTAGAAVAATSKSRSKLITHHLITQLAEDEEEKELAGASKCELMLQEYVVSLEEDLRQSQAHCTLLLQDQEELSLERYELLCSLADAYLRLSELEKELNQRVELMKELETDLDKSTLASKQKSKELALVAKERDELRKEGDSMAQEALHMSLELELLNRRLQQLDEELLLKDGQISILRSNWGDDDDHYV</sequence>
<reference evidence="3" key="1">
    <citation type="submission" date="2024-02" db="EMBL/GenBank/DDBJ databases">
        <authorList>
            <consortium name="ELIXIR-Norway"/>
            <consortium name="Elixir Norway"/>
        </authorList>
    </citation>
    <scope>NUCLEOTIDE SEQUENCE</scope>
</reference>
<feature type="coiled-coil region" evidence="1">
    <location>
        <begin position="521"/>
        <end position="604"/>
    </location>
</feature>
<evidence type="ECO:0000256" key="2">
    <source>
        <dbReference type="SAM" id="MobiDB-lite"/>
    </source>
</evidence>
<evidence type="ECO:0000256" key="1">
    <source>
        <dbReference type="SAM" id="Coils"/>
    </source>
</evidence>
<feature type="compositionally biased region" description="Acidic residues" evidence="2">
    <location>
        <begin position="187"/>
        <end position="198"/>
    </location>
</feature>
<proteinExistence type="predicted"/>
<evidence type="ECO:0000313" key="4">
    <source>
        <dbReference type="Proteomes" id="UP001497512"/>
    </source>
</evidence>
<evidence type="ECO:0000313" key="3">
    <source>
        <dbReference type="EMBL" id="CAK9220447.1"/>
    </source>
</evidence>
<feature type="region of interest" description="Disordered" evidence="2">
    <location>
        <begin position="183"/>
        <end position="208"/>
    </location>
</feature>
<keyword evidence="1" id="KW-0175">Coiled coil</keyword>